<dbReference type="Proteomes" id="UP000011134">
    <property type="component" value="Unassembled WGS sequence"/>
</dbReference>
<dbReference type="InterPro" id="IPR011664">
    <property type="entry name" value="Abi_system_AbiD/AbiF-like"/>
</dbReference>
<accession>L8J753</accession>
<dbReference type="AlphaFoldDB" id="L8J753"/>
<evidence type="ECO:0008006" key="3">
    <source>
        <dbReference type="Google" id="ProtNLM"/>
    </source>
</evidence>
<reference evidence="1 2" key="1">
    <citation type="submission" date="2012-12" db="EMBL/GenBank/DDBJ databases">
        <title>Genome Assembly of Photobacterium sp. AK15.</title>
        <authorList>
            <person name="Khatri I."/>
            <person name="Vaidya B."/>
            <person name="Srinivas T.N.R."/>
            <person name="Subramanian S."/>
            <person name="Pinnaka A."/>
        </authorList>
    </citation>
    <scope>NUCLEOTIDE SEQUENCE [LARGE SCALE GENOMIC DNA]</scope>
    <source>
        <strain evidence="1 2">AK15</strain>
    </source>
</reference>
<gene>
    <name evidence="1" type="ORF">C942_02314</name>
</gene>
<evidence type="ECO:0000313" key="1">
    <source>
        <dbReference type="EMBL" id="ELR64621.1"/>
    </source>
</evidence>
<comment type="caution">
    <text evidence="1">The sequence shown here is derived from an EMBL/GenBank/DDBJ whole genome shotgun (WGS) entry which is preliminary data.</text>
</comment>
<proteinExistence type="predicted"/>
<evidence type="ECO:0000313" key="2">
    <source>
        <dbReference type="Proteomes" id="UP000011134"/>
    </source>
</evidence>
<sequence length="311" mass="35914">MQVDQSFIDALEVKLSSPRLDAYRTYFACKNDAEVIGVYQWNKAIATAFFPLLQATEVTLRNSIHNAAKSKYSGNSEWFRMNRFPKAKKKSEQLYKKRDGSWITPPPTADMVVSQLTFGFWVNMLTGNYDDPVHNNKLWPSLIPVAFPNAHGSQATRAYLHRRFNFIKDFRNRIGHYEPLWKIKDTIDGGGNILRYGPRTPEESISRLQEYIDLILEALKWMSHERYDFLVGIGLEEHVREVCSLDALKHYQGIENNPFSINKLKTELLSKVKNNEAISGFYELKTAPKGLLKGETIFLDIKHLRPPKYLP</sequence>
<dbReference type="RefSeq" id="WP_007467746.1">
    <property type="nucleotide sequence ID" value="NZ_AMZO01000024.1"/>
</dbReference>
<dbReference type="EMBL" id="AMZO01000024">
    <property type="protein sequence ID" value="ELR64621.1"/>
    <property type="molecule type" value="Genomic_DNA"/>
</dbReference>
<dbReference type="OrthoDB" id="9813050at2"/>
<organism evidence="1 2">
    <name type="scientific">Photobacterium marinum</name>
    <dbReference type="NCBI Taxonomy" id="1056511"/>
    <lineage>
        <taxon>Bacteria</taxon>
        <taxon>Pseudomonadati</taxon>
        <taxon>Pseudomonadota</taxon>
        <taxon>Gammaproteobacteria</taxon>
        <taxon>Vibrionales</taxon>
        <taxon>Vibrionaceae</taxon>
        <taxon>Photobacterium</taxon>
    </lineage>
</organism>
<dbReference type="Pfam" id="PF07751">
    <property type="entry name" value="Abi_2"/>
    <property type="match status" value="1"/>
</dbReference>
<dbReference type="PATRIC" id="fig|1056511.3.peg.3389"/>
<keyword evidence="2" id="KW-1185">Reference proteome</keyword>
<name>L8J753_9GAMM</name>
<protein>
    <recommendedName>
        <fullName evidence="3">Abi-like protein</fullName>
    </recommendedName>
</protein>